<feature type="coiled-coil region" evidence="1">
    <location>
        <begin position="385"/>
        <end position="419"/>
    </location>
</feature>
<evidence type="ECO:0000256" key="2">
    <source>
        <dbReference type="SAM" id="MobiDB-lite"/>
    </source>
</evidence>
<dbReference type="OrthoDB" id="66510at2759"/>
<name>A0A4Y9ZVF9_9AGAM</name>
<protein>
    <submittedName>
        <fullName evidence="3">Uncharacterized protein</fullName>
    </submittedName>
</protein>
<feature type="compositionally biased region" description="Basic and acidic residues" evidence="2">
    <location>
        <begin position="34"/>
        <end position="45"/>
    </location>
</feature>
<comment type="caution">
    <text evidence="3">The sequence shown here is derived from an EMBL/GenBank/DDBJ whole genome shotgun (WGS) entry which is preliminary data.</text>
</comment>
<dbReference type="EMBL" id="SFCI01000617">
    <property type="protein sequence ID" value="TFY78782.1"/>
    <property type="molecule type" value="Genomic_DNA"/>
</dbReference>
<evidence type="ECO:0000256" key="1">
    <source>
        <dbReference type="SAM" id="Coils"/>
    </source>
</evidence>
<proteinExistence type="predicted"/>
<organism evidence="3 4">
    <name type="scientific">Hericium alpestre</name>
    <dbReference type="NCBI Taxonomy" id="135208"/>
    <lineage>
        <taxon>Eukaryota</taxon>
        <taxon>Fungi</taxon>
        <taxon>Dikarya</taxon>
        <taxon>Basidiomycota</taxon>
        <taxon>Agaricomycotina</taxon>
        <taxon>Agaricomycetes</taxon>
        <taxon>Russulales</taxon>
        <taxon>Hericiaceae</taxon>
        <taxon>Hericium</taxon>
    </lineage>
</organism>
<gene>
    <name evidence="3" type="ORF">EWM64_g5233</name>
</gene>
<evidence type="ECO:0000313" key="3">
    <source>
        <dbReference type="EMBL" id="TFY78782.1"/>
    </source>
</evidence>
<dbReference type="Proteomes" id="UP000298061">
    <property type="component" value="Unassembled WGS sequence"/>
</dbReference>
<reference evidence="3 4" key="1">
    <citation type="submission" date="2019-02" db="EMBL/GenBank/DDBJ databases">
        <title>Genome sequencing of the rare red list fungi Hericium alpestre (H. flagellum).</title>
        <authorList>
            <person name="Buettner E."/>
            <person name="Kellner H."/>
        </authorList>
    </citation>
    <scope>NUCLEOTIDE SEQUENCE [LARGE SCALE GENOMIC DNA]</scope>
    <source>
        <strain evidence="3 4">DSM 108284</strain>
    </source>
</reference>
<keyword evidence="1" id="KW-0175">Coiled coil</keyword>
<sequence length="582" mass="64579">MATLTRSPIQATPYDDQLSVLASTVPTPFPSLEETARPAEDRHVEQPSADAEVEEKDPFADNVAAVDEDQVEVAAESQDVLPSITYVQKSCLITLNDLLSVSSPWRSIVPDRRHSLPTDTIRSTPLDTPDPQPALQELLINLRARTPSSEMQQVRPLPSDEVEMLHELRARVDIISALLEPEDSELARTLVALLSQLHRLSVLGISSSSTLALPHLHSALPASPQRHDHADVFNALSRQLSDFQVQQHHARSRSESAGVPPVQAVEQALLWSSIDTNLETVLRLCRERAEAFPPPRVSQDQLPPDYDPADYEFEGPPKYEYDFGTAPSESKMPAQGSMSNTSPHISEKMRLDLDAVTMAIDRLYDVAPQLLNQRVELKSKKRAELERARLRGEDGEAKLKEKERDLDRIVDMIGRASERRLGNQTVMLEGGMKAQLEKARHRDLQKRQAFVSKLIEHSDAGRMHSQDASFQASKLKDPDALLSLPEFMRESVPSALLPQPDPRTLLTLPDDASSGPSDYVGQVSFAEHVRAGLRLATFCELIGPGFAFGEVESTEFSPDFIKWSTLDANWCVTVLPPISLGH</sequence>
<feature type="region of interest" description="Disordered" evidence="2">
    <location>
        <begin position="25"/>
        <end position="57"/>
    </location>
</feature>
<dbReference type="STRING" id="135208.A0A4Y9ZVF9"/>
<evidence type="ECO:0000313" key="4">
    <source>
        <dbReference type="Proteomes" id="UP000298061"/>
    </source>
</evidence>
<dbReference type="AlphaFoldDB" id="A0A4Y9ZVF9"/>
<accession>A0A4Y9ZVF9</accession>
<keyword evidence="4" id="KW-1185">Reference proteome</keyword>